<evidence type="ECO:0000313" key="3">
    <source>
        <dbReference type="Proteomes" id="UP000278855"/>
    </source>
</evidence>
<accession>A0A3N4ED81</accession>
<keyword evidence="1" id="KW-1133">Transmembrane helix</keyword>
<protein>
    <submittedName>
        <fullName evidence="2">Uncharacterized protein</fullName>
    </submittedName>
</protein>
<keyword evidence="1" id="KW-0472">Membrane</keyword>
<keyword evidence="1" id="KW-0812">Transmembrane</keyword>
<dbReference type="Proteomes" id="UP000278855">
    <property type="component" value="Unassembled WGS sequence"/>
</dbReference>
<name>A0A3N4ED81_9GAMM</name>
<feature type="transmembrane region" description="Helical" evidence="1">
    <location>
        <begin position="12"/>
        <end position="32"/>
    </location>
</feature>
<organism evidence="2 3">
    <name type="scientific">Shewanella psychromarinicola</name>
    <dbReference type="NCBI Taxonomy" id="2487742"/>
    <lineage>
        <taxon>Bacteria</taxon>
        <taxon>Pseudomonadati</taxon>
        <taxon>Pseudomonadota</taxon>
        <taxon>Gammaproteobacteria</taxon>
        <taxon>Alteromonadales</taxon>
        <taxon>Shewanellaceae</taxon>
        <taxon>Shewanella</taxon>
    </lineage>
</organism>
<comment type="caution">
    <text evidence="2">The sequence shown here is derived from an EMBL/GenBank/DDBJ whole genome shotgun (WGS) entry which is preliminary data.</text>
</comment>
<evidence type="ECO:0000256" key="1">
    <source>
        <dbReference type="SAM" id="Phobius"/>
    </source>
</evidence>
<gene>
    <name evidence="2" type="ORF">EGC77_05000</name>
</gene>
<evidence type="ECO:0000313" key="2">
    <source>
        <dbReference type="EMBL" id="RPA35008.1"/>
    </source>
</evidence>
<dbReference type="EMBL" id="RKKB01000001">
    <property type="protein sequence ID" value="RPA35008.1"/>
    <property type="molecule type" value="Genomic_DNA"/>
</dbReference>
<feature type="transmembrane region" description="Helical" evidence="1">
    <location>
        <begin position="44"/>
        <end position="61"/>
    </location>
</feature>
<dbReference type="AlphaFoldDB" id="A0A3N4ED81"/>
<sequence>MLGKYFPLLVNLTGLQAQLCNPVFLVYSIGFYNFYNYFEAKKWWYFYLVGYTLNTLTLKAFPDQSVMYKH</sequence>
<proteinExistence type="predicted"/>
<reference evidence="3" key="1">
    <citation type="submission" date="2018-11" db="EMBL/GenBank/DDBJ databases">
        <title>Shewanella sp. R106.</title>
        <authorList>
            <person name="Hwang Y.J."/>
            <person name="Hwang C.Y."/>
        </authorList>
    </citation>
    <scope>NUCLEOTIDE SEQUENCE [LARGE SCALE GENOMIC DNA]</scope>
    <source>
        <strain evidence="3">R106</strain>
    </source>
</reference>